<protein>
    <submittedName>
        <fullName evidence="5">Sigma-70 family RNA polymerase sigma factor</fullName>
    </submittedName>
</protein>
<name>A0A5R8KIZ4_9BACT</name>
<evidence type="ECO:0000256" key="3">
    <source>
        <dbReference type="ARBA" id="ARBA00023163"/>
    </source>
</evidence>
<dbReference type="InterPro" id="IPR007627">
    <property type="entry name" value="RNA_pol_sigma70_r2"/>
</dbReference>
<keyword evidence="1" id="KW-0805">Transcription regulation</keyword>
<dbReference type="PANTHER" id="PTHR43133:SF51">
    <property type="entry name" value="RNA POLYMERASE SIGMA FACTOR"/>
    <property type="match status" value="1"/>
</dbReference>
<dbReference type="Gene3D" id="1.10.1740.10">
    <property type="match status" value="1"/>
</dbReference>
<evidence type="ECO:0000256" key="1">
    <source>
        <dbReference type="ARBA" id="ARBA00023015"/>
    </source>
</evidence>
<feature type="domain" description="RNA polymerase sigma-70 region 2" evidence="4">
    <location>
        <begin position="30"/>
        <end position="99"/>
    </location>
</feature>
<reference evidence="5 6" key="1">
    <citation type="submission" date="2019-05" db="EMBL/GenBank/DDBJ databases">
        <title>Verrucobacter flavum gen. nov., sp. nov. a new member of the family Verrucomicrobiaceae.</title>
        <authorList>
            <person name="Szuroczki S."/>
            <person name="Abbaszade G."/>
            <person name="Szabo A."/>
            <person name="Felfoldi T."/>
            <person name="Schumann P."/>
            <person name="Boka K."/>
            <person name="Keki Z."/>
            <person name="Toumi M."/>
            <person name="Toth E."/>
        </authorList>
    </citation>
    <scope>NUCLEOTIDE SEQUENCE [LARGE SCALE GENOMIC DNA]</scope>
    <source>
        <strain evidence="5 6">MG-N-17</strain>
    </source>
</reference>
<dbReference type="SUPFAM" id="SSF88946">
    <property type="entry name" value="Sigma2 domain of RNA polymerase sigma factors"/>
    <property type="match status" value="1"/>
</dbReference>
<dbReference type="GO" id="GO:0016987">
    <property type="term" value="F:sigma factor activity"/>
    <property type="evidence" value="ECO:0007669"/>
    <property type="project" value="UniProtKB-KW"/>
</dbReference>
<dbReference type="InterPro" id="IPR039425">
    <property type="entry name" value="RNA_pol_sigma-70-like"/>
</dbReference>
<accession>A0A5R8KIZ4</accession>
<dbReference type="InterPro" id="IPR013325">
    <property type="entry name" value="RNA_pol_sigma_r2"/>
</dbReference>
<keyword evidence="6" id="KW-1185">Reference proteome</keyword>
<keyword evidence="2" id="KW-0731">Sigma factor</keyword>
<evidence type="ECO:0000256" key="2">
    <source>
        <dbReference type="ARBA" id="ARBA00023082"/>
    </source>
</evidence>
<evidence type="ECO:0000259" key="4">
    <source>
        <dbReference type="Pfam" id="PF04542"/>
    </source>
</evidence>
<organism evidence="5 6">
    <name type="scientific">Phragmitibacter flavus</name>
    <dbReference type="NCBI Taxonomy" id="2576071"/>
    <lineage>
        <taxon>Bacteria</taxon>
        <taxon>Pseudomonadati</taxon>
        <taxon>Verrucomicrobiota</taxon>
        <taxon>Verrucomicrobiia</taxon>
        <taxon>Verrucomicrobiales</taxon>
        <taxon>Verrucomicrobiaceae</taxon>
        <taxon>Phragmitibacter</taxon>
    </lineage>
</organism>
<comment type="caution">
    <text evidence="5">The sequence shown here is derived from an EMBL/GenBank/DDBJ whole genome shotgun (WGS) entry which is preliminary data.</text>
</comment>
<dbReference type="EMBL" id="VAUV01000004">
    <property type="protein sequence ID" value="TLD71589.1"/>
    <property type="molecule type" value="Genomic_DNA"/>
</dbReference>
<proteinExistence type="predicted"/>
<dbReference type="Gene3D" id="1.10.10.10">
    <property type="entry name" value="Winged helix-like DNA-binding domain superfamily/Winged helix DNA-binding domain"/>
    <property type="match status" value="1"/>
</dbReference>
<dbReference type="Pfam" id="PF04542">
    <property type="entry name" value="Sigma70_r2"/>
    <property type="match status" value="1"/>
</dbReference>
<evidence type="ECO:0000313" key="5">
    <source>
        <dbReference type="EMBL" id="TLD71589.1"/>
    </source>
</evidence>
<dbReference type="InterPro" id="IPR036388">
    <property type="entry name" value="WH-like_DNA-bd_sf"/>
</dbReference>
<dbReference type="OrthoDB" id="128557at2"/>
<gene>
    <name evidence="5" type="ORF">FEM03_05450</name>
</gene>
<sequence>MNAHFATTRWSLVRSASAAPEPRREALSELYQLYWRPICDYLRRMGISETEAEDVAQDFFLNFFESRSLDRADEGQGRFRAYLLGALRHHVQKVHRKASAKKRGGGKIALSLEAVDQENATPDADHARLFDLEWAQTVVSHSMTRLEKETQQQGIDADLTTALVNGDATVPQREIAAQLGITVTALKTRVFRMRRRFRELLREEVQRTVANDVELEAELVYISEILGGPSA</sequence>
<dbReference type="PANTHER" id="PTHR43133">
    <property type="entry name" value="RNA POLYMERASE ECF-TYPE SIGMA FACTO"/>
    <property type="match status" value="1"/>
</dbReference>
<evidence type="ECO:0000313" key="6">
    <source>
        <dbReference type="Proteomes" id="UP000306196"/>
    </source>
</evidence>
<dbReference type="RefSeq" id="WP_138085185.1">
    <property type="nucleotide sequence ID" value="NZ_VAUV01000004.1"/>
</dbReference>
<keyword evidence="3" id="KW-0804">Transcription</keyword>
<dbReference type="AlphaFoldDB" id="A0A5R8KIZ4"/>
<dbReference type="Proteomes" id="UP000306196">
    <property type="component" value="Unassembled WGS sequence"/>
</dbReference>
<dbReference type="GO" id="GO:0006352">
    <property type="term" value="P:DNA-templated transcription initiation"/>
    <property type="evidence" value="ECO:0007669"/>
    <property type="project" value="InterPro"/>
</dbReference>